<reference evidence="8 9" key="1">
    <citation type="submission" date="2022-02" db="EMBL/GenBank/DDBJ databases">
        <title>Paenibacillus sp. MBLB1776 Whole Genome Shotgun Sequencing.</title>
        <authorList>
            <person name="Hwang C.Y."/>
            <person name="Cho E.-S."/>
            <person name="Seo M.-J."/>
        </authorList>
    </citation>
    <scope>NUCLEOTIDE SEQUENCE [LARGE SCALE GENOMIC DNA]</scope>
    <source>
        <strain evidence="8 9">MBLB1776</strain>
    </source>
</reference>
<gene>
    <name evidence="8" type="ORF">MJA45_23095</name>
</gene>
<keyword evidence="9" id="KW-1185">Reference proteome</keyword>
<dbReference type="GO" id="GO:0005886">
    <property type="term" value="C:plasma membrane"/>
    <property type="evidence" value="ECO:0007669"/>
    <property type="project" value="UniProtKB-SubCell"/>
</dbReference>
<feature type="transmembrane region" description="Helical" evidence="6">
    <location>
        <begin position="622"/>
        <end position="640"/>
    </location>
</feature>
<evidence type="ECO:0000256" key="6">
    <source>
        <dbReference type="PIRNR" id="PIRNR018968"/>
    </source>
</evidence>
<feature type="transmembrane region" description="Helical" evidence="6">
    <location>
        <begin position="20"/>
        <end position="40"/>
    </location>
</feature>
<evidence type="ECO:0000256" key="2">
    <source>
        <dbReference type="ARBA" id="ARBA00022475"/>
    </source>
</evidence>
<dbReference type="PANTHER" id="PTHR46795:SF3">
    <property type="entry name" value="ABC TRANSPORTER PERMEASE"/>
    <property type="match status" value="1"/>
</dbReference>
<proteinExistence type="inferred from homology"/>
<feature type="transmembrane region" description="Helical" evidence="6">
    <location>
        <begin position="147"/>
        <end position="174"/>
    </location>
</feature>
<dbReference type="Pfam" id="PF02687">
    <property type="entry name" value="FtsX"/>
    <property type="match status" value="1"/>
</dbReference>
<keyword evidence="4 6" id="KW-1133">Transmembrane helix</keyword>
<dbReference type="RefSeq" id="WP_315604248.1">
    <property type="nucleotide sequence ID" value="NZ_CP130318.1"/>
</dbReference>
<feature type="transmembrane region" description="Helical" evidence="6">
    <location>
        <begin position="288"/>
        <end position="311"/>
    </location>
</feature>
<comment type="similarity">
    <text evidence="6">Belongs to the ABC-4 integral membrane protein family.</text>
</comment>
<dbReference type="InterPro" id="IPR003838">
    <property type="entry name" value="ABC3_permease_C"/>
</dbReference>
<feature type="transmembrane region" description="Helical" evidence="6">
    <location>
        <begin position="195"/>
        <end position="216"/>
    </location>
</feature>
<dbReference type="Proteomes" id="UP001305702">
    <property type="component" value="Chromosome"/>
</dbReference>
<evidence type="ECO:0000256" key="4">
    <source>
        <dbReference type="ARBA" id="ARBA00022989"/>
    </source>
</evidence>
<dbReference type="KEGG" id="paun:MJA45_23095"/>
<feature type="transmembrane region" description="Helical" evidence="6">
    <location>
        <begin position="60"/>
        <end position="80"/>
    </location>
</feature>
<feature type="transmembrane region" description="Helical" evidence="6">
    <location>
        <begin position="531"/>
        <end position="553"/>
    </location>
</feature>
<comment type="subcellular location">
    <subcellularLocation>
        <location evidence="1 6">Cell membrane</location>
        <topology evidence="1 6">Multi-pass membrane protein</topology>
    </subcellularLocation>
</comment>
<protein>
    <submittedName>
        <fullName evidence="8">ABC transporter permease</fullName>
    </submittedName>
</protein>
<keyword evidence="5 6" id="KW-0472">Membrane</keyword>
<dbReference type="PIRSF" id="PIRSF018968">
    <property type="entry name" value="ABC_permease_BceB"/>
    <property type="match status" value="1"/>
</dbReference>
<keyword evidence="3 6" id="KW-0812">Transmembrane</keyword>
<feature type="transmembrane region" description="Helical" evidence="6">
    <location>
        <begin position="101"/>
        <end position="127"/>
    </location>
</feature>
<dbReference type="InterPro" id="IPR027022">
    <property type="entry name" value="ABC_permease_BceB-typ"/>
</dbReference>
<name>A0AA96LC99_9BACL</name>
<evidence type="ECO:0000256" key="5">
    <source>
        <dbReference type="ARBA" id="ARBA00023136"/>
    </source>
</evidence>
<accession>A0AA96LC99</accession>
<dbReference type="PANTHER" id="PTHR46795">
    <property type="entry name" value="ABC TRANSPORTER PERMEASE-RELATED-RELATED"/>
    <property type="match status" value="1"/>
</dbReference>
<evidence type="ECO:0000259" key="7">
    <source>
        <dbReference type="Pfam" id="PF02687"/>
    </source>
</evidence>
<keyword evidence="6" id="KW-0813">Transport</keyword>
<sequence length="655" mass="72875">MSLLDLTLRNVRRNFRLYSVYLFSMITGVLIYFTFSSLMYNEDILNALKARQNFQTGVTIASVVIFLFIVFFILYANSFFMRQRKKEFGMYLLYGMSEKQVTLMIFYETLTIGAVSLAAGILLGGLLSKLFGMLLMNLMDYEQAVSLSFPLEAVGSTAGVFLLLAVIISIQSFFMVRRVQLIDLFHAKARSEKPVAVSAPWAILSAAMLAASYLLLASGKGSVMWQDYTSASLIACTIGIIAGTYLFFRQFAGWLLRLVSRRKGYHEGNTVLWTAALRFQIRGNTLNLSFISLFSTVLIMLMCFVSINYTVQFQAVGQNLPNDVAFEAQDPALPDRLALLMEEEGHPVKKHRTLEALETEPVTSLDTAFENPEYYLPKVLLVSQSAYNEIAAMRGDGQSVQLQGKQAAALAQGSDFPQRYPSGGEPPFRVNAQTETSFTLVEKKDYALLGWATDPASSMLKKPAVLVVSDEAYRELAGKAPHRTFHLYQIGNAKGAEKLSEKLHAAVTETPGAYYSSFADVYSRQIEGSSLMLFSGAFLALIALFALASVIYFKQLREATEARPSFTILRKMGVEQRQMKSVIRKQLLFVFLPPLALGLMNSGLIIKTYIVDSVKDYPNISALVWGTLGAYFLLYALLYLSSSSLYYKIASGRTA</sequence>
<dbReference type="EMBL" id="CP130318">
    <property type="protein sequence ID" value="WNQ10474.1"/>
    <property type="molecule type" value="Genomic_DNA"/>
</dbReference>
<evidence type="ECO:0000256" key="1">
    <source>
        <dbReference type="ARBA" id="ARBA00004651"/>
    </source>
</evidence>
<organism evidence="8 9">
    <name type="scientific">Paenibacillus aurantius</name>
    <dbReference type="NCBI Taxonomy" id="2918900"/>
    <lineage>
        <taxon>Bacteria</taxon>
        <taxon>Bacillati</taxon>
        <taxon>Bacillota</taxon>
        <taxon>Bacilli</taxon>
        <taxon>Bacillales</taxon>
        <taxon>Paenibacillaceae</taxon>
        <taxon>Paenibacillus</taxon>
    </lineage>
</organism>
<evidence type="ECO:0000313" key="8">
    <source>
        <dbReference type="EMBL" id="WNQ10474.1"/>
    </source>
</evidence>
<dbReference type="AlphaFoldDB" id="A0AA96LC99"/>
<feature type="domain" description="ABC3 transporter permease C-terminal" evidence="7">
    <location>
        <begin position="60"/>
        <end position="179"/>
    </location>
</feature>
<evidence type="ECO:0000256" key="3">
    <source>
        <dbReference type="ARBA" id="ARBA00022692"/>
    </source>
</evidence>
<keyword evidence="2 6" id="KW-1003">Cell membrane</keyword>
<dbReference type="GO" id="GO:0055085">
    <property type="term" value="P:transmembrane transport"/>
    <property type="evidence" value="ECO:0007669"/>
    <property type="project" value="UniProtKB-UniRule"/>
</dbReference>
<dbReference type="InterPro" id="IPR052536">
    <property type="entry name" value="ABC-4_Integral_Memb_Prot"/>
</dbReference>
<feature type="transmembrane region" description="Helical" evidence="6">
    <location>
        <begin position="587"/>
        <end position="610"/>
    </location>
</feature>
<evidence type="ECO:0000313" key="9">
    <source>
        <dbReference type="Proteomes" id="UP001305702"/>
    </source>
</evidence>
<feature type="transmembrane region" description="Helical" evidence="6">
    <location>
        <begin position="228"/>
        <end position="248"/>
    </location>
</feature>